<proteinExistence type="predicted"/>
<keyword evidence="1" id="KW-0812">Transmembrane</keyword>
<reference evidence="2 3" key="1">
    <citation type="submission" date="2020-08" db="EMBL/GenBank/DDBJ databases">
        <title>Genomic Encyclopedia of Type Strains, Phase IV (KMG-IV): sequencing the most valuable type-strain genomes for metagenomic binning, comparative biology and taxonomic classification.</title>
        <authorList>
            <person name="Goeker M."/>
        </authorList>
    </citation>
    <scope>NUCLEOTIDE SEQUENCE [LARGE SCALE GENOMIC DNA]</scope>
    <source>
        <strain evidence="2 3">DSM 103737</strain>
    </source>
</reference>
<dbReference type="Proteomes" id="UP000577362">
    <property type="component" value="Unassembled WGS sequence"/>
</dbReference>
<feature type="transmembrane region" description="Helical" evidence="1">
    <location>
        <begin position="55"/>
        <end position="75"/>
    </location>
</feature>
<sequence length="120" mass="12681">MIDATSRRTVLLLSLAAGFGLWAVAFVVLYAMLSVGCAFGWDRGSLVLGLSLQRLQLLLLLGIFLALHVALVVGLKARQSRADAATDRFLRSAARLAAIAALAASVFTYFGAVVLTTCNP</sequence>
<name>A0A840C3Z5_9HYPH</name>
<feature type="transmembrane region" description="Helical" evidence="1">
    <location>
        <begin position="96"/>
        <end position="115"/>
    </location>
</feature>
<keyword evidence="1" id="KW-0472">Membrane</keyword>
<comment type="caution">
    <text evidence="2">The sequence shown here is derived from an EMBL/GenBank/DDBJ whole genome shotgun (WGS) entry which is preliminary data.</text>
</comment>
<keyword evidence="3" id="KW-1185">Reference proteome</keyword>
<accession>A0A840C3Z5</accession>
<evidence type="ECO:0000313" key="3">
    <source>
        <dbReference type="Proteomes" id="UP000577362"/>
    </source>
</evidence>
<feature type="transmembrane region" description="Helical" evidence="1">
    <location>
        <begin position="12"/>
        <end position="35"/>
    </location>
</feature>
<keyword evidence="1" id="KW-1133">Transmembrane helix</keyword>
<gene>
    <name evidence="2" type="ORF">GGR16_004890</name>
</gene>
<dbReference type="EMBL" id="JACIEN010000009">
    <property type="protein sequence ID" value="MBB4019830.1"/>
    <property type="molecule type" value="Genomic_DNA"/>
</dbReference>
<protein>
    <submittedName>
        <fullName evidence="2">Uncharacterized protein</fullName>
    </submittedName>
</protein>
<evidence type="ECO:0000313" key="2">
    <source>
        <dbReference type="EMBL" id="MBB4019830.1"/>
    </source>
</evidence>
<organism evidence="2 3">
    <name type="scientific">Chelatococcus caeni</name>
    <dbReference type="NCBI Taxonomy" id="1348468"/>
    <lineage>
        <taxon>Bacteria</taxon>
        <taxon>Pseudomonadati</taxon>
        <taxon>Pseudomonadota</taxon>
        <taxon>Alphaproteobacteria</taxon>
        <taxon>Hyphomicrobiales</taxon>
        <taxon>Chelatococcaceae</taxon>
        <taxon>Chelatococcus</taxon>
    </lineage>
</organism>
<dbReference type="AlphaFoldDB" id="A0A840C3Z5"/>
<evidence type="ECO:0000256" key="1">
    <source>
        <dbReference type="SAM" id="Phobius"/>
    </source>
</evidence>
<dbReference type="RefSeq" id="WP_019401806.1">
    <property type="nucleotide sequence ID" value="NZ_JACIEN010000009.1"/>
</dbReference>